<feature type="region of interest" description="Disordered" evidence="5">
    <location>
        <begin position="1"/>
        <end position="93"/>
    </location>
</feature>
<evidence type="ECO:0000256" key="2">
    <source>
        <dbReference type="ARBA" id="ARBA00006369"/>
    </source>
</evidence>
<evidence type="ECO:0000313" key="7">
    <source>
        <dbReference type="EMBL" id="CAE0636367.1"/>
    </source>
</evidence>
<dbReference type="AlphaFoldDB" id="A0A6S9HVR3"/>
<dbReference type="SUPFAM" id="SSF52954">
    <property type="entry name" value="Class II aaRS ABD-related"/>
    <property type="match status" value="1"/>
</dbReference>
<evidence type="ECO:0000256" key="1">
    <source>
        <dbReference type="ARBA" id="ARBA00004604"/>
    </source>
</evidence>
<dbReference type="Pfam" id="PF04427">
    <property type="entry name" value="Brix"/>
    <property type="match status" value="1"/>
</dbReference>
<dbReference type="GO" id="GO:0005730">
    <property type="term" value="C:nucleolus"/>
    <property type="evidence" value="ECO:0007669"/>
    <property type="project" value="UniProtKB-SubCell"/>
</dbReference>
<organism evidence="7">
    <name type="scientific">Heterosigma akashiwo</name>
    <name type="common">Chromophytic alga</name>
    <name type="synonym">Heterosigma carterae</name>
    <dbReference type="NCBI Taxonomy" id="2829"/>
    <lineage>
        <taxon>Eukaryota</taxon>
        <taxon>Sar</taxon>
        <taxon>Stramenopiles</taxon>
        <taxon>Ochrophyta</taxon>
        <taxon>Raphidophyceae</taxon>
        <taxon>Chattonellales</taxon>
        <taxon>Chattonellaceae</taxon>
        <taxon>Heterosigma</taxon>
    </lineage>
</organism>
<dbReference type="PROSITE" id="PS50833">
    <property type="entry name" value="BRIX"/>
    <property type="match status" value="1"/>
</dbReference>
<dbReference type="EMBL" id="HBIU01032799">
    <property type="protein sequence ID" value="CAE0636367.1"/>
    <property type="molecule type" value="Transcribed_RNA"/>
</dbReference>
<comment type="subcellular location">
    <subcellularLocation>
        <location evidence="1">Nucleus</location>
        <location evidence="1">Nucleolus</location>
    </subcellularLocation>
</comment>
<dbReference type="InterPro" id="IPR026532">
    <property type="entry name" value="BRX1"/>
</dbReference>
<evidence type="ECO:0000256" key="4">
    <source>
        <dbReference type="ARBA" id="ARBA00023242"/>
    </source>
</evidence>
<keyword evidence="4" id="KW-0539">Nucleus</keyword>
<evidence type="ECO:0000313" key="8">
    <source>
        <dbReference type="EMBL" id="CAE0636368.1"/>
    </source>
</evidence>
<dbReference type="GO" id="GO:0019843">
    <property type="term" value="F:rRNA binding"/>
    <property type="evidence" value="ECO:0007669"/>
    <property type="project" value="InterPro"/>
</dbReference>
<dbReference type="InterPro" id="IPR007109">
    <property type="entry name" value="Brix"/>
</dbReference>
<sequence length="365" mass="41049">MGKRKQQQKQEDEESEEETTPTKMEVEEESDQEEEEESGEESGEEADENGEGNDETNNNASDEEVGGEEDKEEDEQKQEEEAPKVKQIPSDGSYRNKQRCLVFSTRGVTSRHRHLLADLRRLMPHHKKDAKLDIKGKLQVVNEIAEMKSCNGVLFLEARKRLDLYLWAARAPQGPSAKFLVNNVHTMDELRLTGNALLGSRPFLAFDAKFQTSPHWQLIKSLLGITFGTPRGHPKSKPFIDRVMSFAIADGKVWVRNFQILDQADGGKVERAAEKSGNLDELTSLVEIGPRFVLTPIRIFDGSFGGATLYQNPAFVSPNAARAQKRRKKGLKYTDRQIAKTTSKERAQSNVMPKTGLEMQTVFSG</sequence>
<feature type="domain" description="Brix" evidence="6">
    <location>
        <begin position="98"/>
        <end position="305"/>
    </location>
</feature>
<accession>A0A6S9HVR3</accession>
<dbReference type="PANTHER" id="PTHR13634">
    <property type="entry name" value="RIBOSOME BIOGENESIS PROTEIN BRIX"/>
    <property type="match status" value="1"/>
</dbReference>
<dbReference type="GO" id="GO:0006364">
    <property type="term" value="P:rRNA processing"/>
    <property type="evidence" value="ECO:0007669"/>
    <property type="project" value="InterPro"/>
</dbReference>
<keyword evidence="3" id="KW-0690">Ribosome biogenesis</keyword>
<comment type="similarity">
    <text evidence="2">Belongs to the BRX1 family.</text>
</comment>
<name>A0A6S9HVR3_HETAK</name>
<gene>
    <name evidence="7" type="ORF">HAKA00212_LOCUS15128</name>
    <name evidence="8" type="ORF">HAKA00212_LOCUS15129</name>
</gene>
<evidence type="ECO:0000256" key="5">
    <source>
        <dbReference type="SAM" id="MobiDB-lite"/>
    </source>
</evidence>
<dbReference type="GO" id="GO:0000027">
    <property type="term" value="P:ribosomal large subunit assembly"/>
    <property type="evidence" value="ECO:0007669"/>
    <property type="project" value="TreeGrafter"/>
</dbReference>
<evidence type="ECO:0000259" key="6">
    <source>
        <dbReference type="PROSITE" id="PS50833"/>
    </source>
</evidence>
<reference evidence="7" key="1">
    <citation type="submission" date="2021-01" db="EMBL/GenBank/DDBJ databases">
        <authorList>
            <person name="Corre E."/>
            <person name="Pelletier E."/>
            <person name="Niang G."/>
            <person name="Scheremetjew M."/>
            <person name="Finn R."/>
            <person name="Kale V."/>
            <person name="Holt S."/>
            <person name="Cochrane G."/>
            <person name="Meng A."/>
            <person name="Brown T."/>
            <person name="Cohen L."/>
        </authorList>
    </citation>
    <scope>NUCLEOTIDE SEQUENCE</scope>
    <source>
        <strain evidence="7">CCMP3107</strain>
    </source>
</reference>
<feature type="compositionally biased region" description="Acidic residues" evidence="5">
    <location>
        <begin position="26"/>
        <end position="54"/>
    </location>
</feature>
<protein>
    <recommendedName>
        <fullName evidence="6">Brix domain-containing protein</fullName>
    </recommendedName>
</protein>
<dbReference type="PANTHER" id="PTHR13634:SF0">
    <property type="entry name" value="RIBOSOME BIOGENESIS PROTEIN BRX1 HOMOLOG"/>
    <property type="match status" value="1"/>
</dbReference>
<evidence type="ECO:0000256" key="3">
    <source>
        <dbReference type="ARBA" id="ARBA00022517"/>
    </source>
</evidence>
<dbReference type="EMBL" id="HBIU01032800">
    <property type="protein sequence ID" value="CAE0636368.1"/>
    <property type="molecule type" value="Transcribed_RNA"/>
</dbReference>
<dbReference type="SMART" id="SM00879">
    <property type="entry name" value="Brix"/>
    <property type="match status" value="1"/>
</dbReference>
<feature type="compositionally biased region" description="Acidic residues" evidence="5">
    <location>
        <begin position="61"/>
        <end position="78"/>
    </location>
</feature>
<proteinExistence type="inferred from homology"/>